<organism evidence="1 2">
    <name type="scientific">candidate division WWE3 bacterium CG_4_9_14_0_2_um_filter_35_11</name>
    <dbReference type="NCBI Taxonomy" id="1975077"/>
    <lineage>
        <taxon>Bacteria</taxon>
        <taxon>Katanobacteria</taxon>
    </lineage>
</organism>
<protein>
    <submittedName>
        <fullName evidence="1">Uncharacterized protein</fullName>
    </submittedName>
</protein>
<dbReference type="Proteomes" id="UP000229756">
    <property type="component" value="Unassembled WGS sequence"/>
</dbReference>
<dbReference type="EMBL" id="PFSJ01000026">
    <property type="protein sequence ID" value="PJC23413.1"/>
    <property type="molecule type" value="Genomic_DNA"/>
</dbReference>
<name>A0A2M8EKZ7_UNCKA</name>
<sequence>MPKDIPNLISTSKPDYVAKRLIIVLFSVIILLGISKDPFENWTLYTNDDAGFSFKYPSAWELNGKMFISPNKSESLTVFVNTPIGFECYKRTSVENINIGQIKGTKENYQGVSSDLCGNSDSEMMTINFRLNSKVINFLYSINKDVLTVDPGNFDKIISTIEFNNPVLN</sequence>
<evidence type="ECO:0000313" key="1">
    <source>
        <dbReference type="EMBL" id="PJC23413.1"/>
    </source>
</evidence>
<accession>A0A2M8EKZ7</accession>
<dbReference type="AlphaFoldDB" id="A0A2M8EKZ7"/>
<comment type="caution">
    <text evidence="1">The sequence shown here is derived from an EMBL/GenBank/DDBJ whole genome shotgun (WGS) entry which is preliminary data.</text>
</comment>
<reference evidence="2" key="1">
    <citation type="submission" date="2017-09" db="EMBL/GenBank/DDBJ databases">
        <title>Depth-based differentiation of microbial function through sediment-hosted aquifers and enrichment of novel symbionts in the deep terrestrial subsurface.</title>
        <authorList>
            <person name="Probst A.J."/>
            <person name="Ladd B."/>
            <person name="Jarett J.K."/>
            <person name="Geller-Mcgrath D.E."/>
            <person name="Sieber C.M.K."/>
            <person name="Emerson J.B."/>
            <person name="Anantharaman K."/>
            <person name="Thomas B.C."/>
            <person name="Malmstrom R."/>
            <person name="Stieglmeier M."/>
            <person name="Klingl A."/>
            <person name="Woyke T."/>
            <person name="Ryan C.M."/>
            <person name="Banfield J.F."/>
        </authorList>
    </citation>
    <scope>NUCLEOTIDE SEQUENCE [LARGE SCALE GENOMIC DNA]</scope>
</reference>
<evidence type="ECO:0000313" key="2">
    <source>
        <dbReference type="Proteomes" id="UP000229756"/>
    </source>
</evidence>
<gene>
    <name evidence="1" type="ORF">CO058_03730</name>
</gene>
<proteinExistence type="predicted"/>